<dbReference type="EMBL" id="JARKIK010000052">
    <property type="protein sequence ID" value="KAK8733846.1"/>
    <property type="molecule type" value="Genomic_DNA"/>
</dbReference>
<reference evidence="1 2" key="1">
    <citation type="journal article" date="2024" name="BMC Genomics">
        <title>Genome assembly of redclaw crayfish (Cherax quadricarinatus) provides insights into its immune adaptation and hypoxia tolerance.</title>
        <authorList>
            <person name="Liu Z."/>
            <person name="Zheng J."/>
            <person name="Li H."/>
            <person name="Fang K."/>
            <person name="Wang S."/>
            <person name="He J."/>
            <person name="Zhou D."/>
            <person name="Weng S."/>
            <person name="Chi M."/>
            <person name="Gu Z."/>
            <person name="He J."/>
            <person name="Li F."/>
            <person name="Wang M."/>
        </authorList>
    </citation>
    <scope>NUCLEOTIDE SEQUENCE [LARGE SCALE GENOMIC DNA]</scope>
    <source>
        <strain evidence="1">ZL_2023a</strain>
    </source>
</reference>
<dbReference type="PANTHER" id="PTHR34418">
    <property type="entry name" value="NUCLEAR PORE COMPLEX PROTEIN NUP214 ISOFORM X1"/>
    <property type="match status" value="1"/>
</dbReference>
<dbReference type="AlphaFoldDB" id="A0AAW0X295"/>
<dbReference type="InterPro" id="IPR044694">
    <property type="entry name" value="NUP214"/>
</dbReference>
<dbReference type="GO" id="GO:0006405">
    <property type="term" value="P:RNA export from nucleus"/>
    <property type="evidence" value="ECO:0007669"/>
    <property type="project" value="InterPro"/>
</dbReference>
<gene>
    <name evidence="1" type="ORF">OTU49_006209</name>
</gene>
<dbReference type="GO" id="GO:0017056">
    <property type="term" value="F:structural constituent of nuclear pore"/>
    <property type="evidence" value="ECO:0007669"/>
    <property type="project" value="InterPro"/>
</dbReference>
<evidence type="ECO:0000313" key="1">
    <source>
        <dbReference type="EMBL" id="KAK8733846.1"/>
    </source>
</evidence>
<protein>
    <submittedName>
        <fullName evidence="1">Uncharacterized protein</fullName>
    </submittedName>
</protein>
<organism evidence="1 2">
    <name type="scientific">Cherax quadricarinatus</name>
    <name type="common">Australian red claw crayfish</name>
    <dbReference type="NCBI Taxonomy" id="27406"/>
    <lineage>
        <taxon>Eukaryota</taxon>
        <taxon>Metazoa</taxon>
        <taxon>Ecdysozoa</taxon>
        <taxon>Arthropoda</taxon>
        <taxon>Crustacea</taxon>
        <taxon>Multicrustacea</taxon>
        <taxon>Malacostraca</taxon>
        <taxon>Eumalacostraca</taxon>
        <taxon>Eucarida</taxon>
        <taxon>Decapoda</taxon>
        <taxon>Pleocyemata</taxon>
        <taxon>Astacidea</taxon>
        <taxon>Parastacoidea</taxon>
        <taxon>Parastacidae</taxon>
        <taxon>Cherax</taxon>
    </lineage>
</organism>
<sequence>GVYRGGGFGSGGYGGSGGFGGGGFGGGGFGGGGFGGGGFGGGGFGGGGFGGGGFGGRGFGGGGVRGEGSGVRAEVCEPQVILKTHYKTKLNEVPVLKTVLSKKLVLQPYTEYLYSTIYKENTLYLTKTEFVTNTDYVTRVTHKRFTETLSKVLYYPEYATSTYSVTQYQPVHLTNNVYTTEISPYAVTSTQVETVYDTITKETVITHKSEVPVASTYVLTKTSTKYHNIVVTATKLPYDDPKPNIVLFTSKIIKQQPSYFTSTFVHTHYVTTTNILKVPYYVTQTVAKYCGPYDYGYSKKQVSLPGSGNA</sequence>
<keyword evidence="2" id="KW-1185">Reference proteome</keyword>
<feature type="non-terminal residue" evidence="1">
    <location>
        <position position="1"/>
    </location>
</feature>
<proteinExistence type="predicted"/>
<dbReference type="PANTHER" id="PTHR34418:SF3">
    <property type="entry name" value="NUCLEAR PORE COMPLEX PROTEIN NUP214"/>
    <property type="match status" value="1"/>
</dbReference>
<dbReference type="Proteomes" id="UP001445076">
    <property type="component" value="Unassembled WGS sequence"/>
</dbReference>
<accession>A0AAW0X295</accession>
<comment type="caution">
    <text evidence="1">The sequence shown here is derived from an EMBL/GenBank/DDBJ whole genome shotgun (WGS) entry which is preliminary data.</text>
</comment>
<evidence type="ECO:0000313" key="2">
    <source>
        <dbReference type="Proteomes" id="UP001445076"/>
    </source>
</evidence>
<name>A0AAW0X295_CHEQU</name>